<dbReference type="AlphaFoldDB" id="A0AAN9PPN8"/>
<evidence type="ECO:0000313" key="1">
    <source>
        <dbReference type="EMBL" id="KAK7305794.1"/>
    </source>
</evidence>
<sequence length="93" mass="10608">MTSTKHMQFFSLRGTVPISRSNIGSIIVVIRKSHYTRKNVIHVVMLLLGCCSKLKLSFSATTLSRIPQNTNLSIFQSFFNPNRIFHFSLHPTL</sequence>
<comment type="caution">
    <text evidence="1">The sequence shown here is derived from an EMBL/GenBank/DDBJ whole genome shotgun (WGS) entry which is preliminary data.</text>
</comment>
<name>A0AAN9PPN8_CANGL</name>
<dbReference type="Proteomes" id="UP001367508">
    <property type="component" value="Unassembled WGS sequence"/>
</dbReference>
<organism evidence="1 2">
    <name type="scientific">Canavalia gladiata</name>
    <name type="common">Sword bean</name>
    <name type="synonym">Dolichos gladiatus</name>
    <dbReference type="NCBI Taxonomy" id="3824"/>
    <lineage>
        <taxon>Eukaryota</taxon>
        <taxon>Viridiplantae</taxon>
        <taxon>Streptophyta</taxon>
        <taxon>Embryophyta</taxon>
        <taxon>Tracheophyta</taxon>
        <taxon>Spermatophyta</taxon>
        <taxon>Magnoliopsida</taxon>
        <taxon>eudicotyledons</taxon>
        <taxon>Gunneridae</taxon>
        <taxon>Pentapetalae</taxon>
        <taxon>rosids</taxon>
        <taxon>fabids</taxon>
        <taxon>Fabales</taxon>
        <taxon>Fabaceae</taxon>
        <taxon>Papilionoideae</taxon>
        <taxon>50 kb inversion clade</taxon>
        <taxon>NPAAA clade</taxon>
        <taxon>indigoferoid/millettioid clade</taxon>
        <taxon>Phaseoleae</taxon>
        <taxon>Canavalia</taxon>
    </lineage>
</organism>
<gene>
    <name evidence="1" type="ORF">VNO77_43706</name>
</gene>
<protein>
    <submittedName>
        <fullName evidence="1">Uncharacterized protein</fullName>
    </submittedName>
</protein>
<accession>A0AAN9PPN8</accession>
<proteinExistence type="predicted"/>
<evidence type="ECO:0000313" key="2">
    <source>
        <dbReference type="Proteomes" id="UP001367508"/>
    </source>
</evidence>
<reference evidence="1 2" key="1">
    <citation type="submission" date="2024-01" db="EMBL/GenBank/DDBJ databases">
        <title>The genomes of 5 underutilized Papilionoideae crops provide insights into root nodulation and disease resistanc.</title>
        <authorList>
            <person name="Jiang F."/>
        </authorList>
    </citation>
    <scope>NUCLEOTIDE SEQUENCE [LARGE SCALE GENOMIC DNA]</scope>
    <source>
        <strain evidence="1">LVBAO_FW01</strain>
        <tissue evidence="1">Leaves</tissue>
    </source>
</reference>
<keyword evidence="2" id="KW-1185">Reference proteome</keyword>
<dbReference type="EMBL" id="JAYMYQ010000011">
    <property type="protein sequence ID" value="KAK7305794.1"/>
    <property type="molecule type" value="Genomic_DNA"/>
</dbReference>